<evidence type="ECO:0000313" key="4">
    <source>
        <dbReference type="Proteomes" id="UP000037425"/>
    </source>
</evidence>
<gene>
    <name evidence="3" type="ORF">AC244_31465</name>
</gene>
<dbReference type="PANTHER" id="PTHR43566:SF2">
    <property type="entry name" value="DUF4143 DOMAIN-CONTAINING PROTEIN"/>
    <property type="match status" value="1"/>
</dbReference>
<reference evidence="4" key="1">
    <citation type="submission" date="2015-07" db="EMBL/GenBank/DDBJ databases">
        <title>Whole genome sequence of an Ensifer adhaerens strain isolated from a cave pool in the Wind Cave National Park.</title>
        <authorList>
            <person name="Eng W.W.H."/>
            <person name="Gan H.M."/>
            <person name="Barton H.A."/>
            <person name="Savka M.A."/>
        </authorList>
    </citation>
    <scope>NUCLEOTIDE SEQUENCE [LARGE SCALE GENOMIC DNA]</scope>
    <source>
        <strain evidence="4">SD006</strain>
    </source>
</reference>
<dbReference type="InterPro" id="IPR027417">
    <property type="entry name" value="P-loop_NTPase"/>
</dbReference>
<dbReference type="PATRIC" id="fig|106592.7.peg.5486"/>
<dbReference type="PANTHER" id="PTHR43566">
    <property type="entry name" value="CONSERVED PROTEIN"/>
    <property type="match status" value="1"/>
</dbReference>
<evidence type="ECO:0000259" key="1">
    <source>
        <dbReference type="Pfam" id="PF13173"/>
    </source>
</evidence>
<name>A0A0L8BFK1_ENSAD</name>
<dbReference type="SUPFAM" id="SSF52540">
    <property type="entry name" value="P-loop containing nucleoside triphosphate hydrolases"/>
    <property type="match status" value="1"/>
</dbReference>
<dbReference type="Proteomes" id="UP000037425">
    <property type="component" value="Unassembled WGS sequence"/>
</dbReference>
<proteinExistence type="predicted"/>
<dbReference type="AlphaFoldDB" id="A0A0L8BFK1"/>
<feature type="domain" description="AAA" evidence="1">
    <location>
        <begin position="22"/>
        <end position="142"/>
    </location>
</feature>
<dbReference type="RefSeq" id="WP_053252756.1">
    <property type="nucleotide sequence ID" value="NZ_LGAP01000038.1"/>
</dbReference>
<dbReference type="Pfam" id="PF13635">
    <property type="entry name" value="DUF4143"/>
    <property type="match status" value="1"/>
</dbReference>
<feature type="domain" description="DUF4143" evidence="2">
    <location>
        <begin position="209"/>
        <end position="370"/>
    </location>
</feature>
<evidence type="ECO:0000313" key="3">
    <source>
        <dbReference type="EMBL" id="KOF13432.1"/>
    </source>
</evidence>
<protein>
    <submittedName>
        <fullName evidence="3">ATPase</fullName>
    </submittedName>
</protein>
<dbReference type="InterPro" id="IPR041682">
    <property type="entry name" value="AAA_14"/>
</dbReference>
<dbReference type="OrthoDB" id="9771844at2"/>
<dbReference type="Pfam" id="PF13173">
    <property type="entry name" value="AAA_14"/>
    <property type="match status" value="1"/>
</dbReference>
<sequence>MDDSLLPRHLQSQLKAALTSARVVNIIGPRQVGKTTLVRDLLSVGKFITLDDEGVLAAIEADPKGQLDALLAETKVGPLIIDEAQRSTKLALALKRIVDENRAMGQFVLTGSSNVFTSAHVADSLAGRVHTMTMLPMSVAETKRMGAAKILDWASTDVRPDPLDLPKAETLSRAQYIDLIVAGGFPEIQTLEERWRQNRYTDYVDSVVERDVAYILKIRKSDAMRRMIDQLAARVRNELNIDELSSNISLQRNTTETYLDILTKLSLLQRLPAWTSGESGRDIRQPKIHLVDTGIVAALRSMNAQSFNIGANPTALGGLFENFVHNELWKSLPHQRRRWRLYHWRHQRGREIDIIAESDRTIIGFEMKTSTAVEAKDFQHLRWFRDEGPGKNRPFVGIVVYMGERVLSFGENMVALPLSIFWSFKESLV</sequence>
<dbReference type="EMBL" id="LGAP01000038">
    <property type="protein sequence ID" value="KOF13432.1"/>
    <property type="molecule type" value="Genomic_DNA"/>
</dbReference>
<evidence type="ECO:0000259" key="2">
    <source>
        <dbReference type="Pfam" id="PF13635"/>
    </source>
</evidence>
<organism evidence="3 4">
    <name type="scientific">Ensifer adhaerens</name>
    <name type="common">Sinorhizobium morelense</name>
    <dbReference type="NCBI Taxonomy" id="106592"/>
    <lineage>
        <taxon>Bacteria</taxon>
        <taxon>Pseudomonadati</taxon>
        <taxon>Pseudomonadota</taxon>
        <taxon>Alphaproteobacteria</taxon>
        <taxon>Hyphomicrobiales</taxon>
        <taxon>Rhizobiaceae</taxon>
        <taxon>Sinorhizobium/Ensifer group</taxon>
        <taxon>Ensifer</taxon>
    </lineage>
</organism>
<comment type="caution">
    <text evidence="3">The sequence shown here is derived from an EMBL/GenBank/DDBJ whole genome shotgun (WGS) entry which is preliminary data.</text>
</comment>
<dbReference type="InterPro" id="IPR025420">
    <property type="entry name" value="DUF4143"/>
</dbReference>
<accession>A0A0L8BFK1</accession>